<accession>A0ACC2VDJ7</accession>
<organism evidence="1 2">
    <name type="scientific">Naganishia cerealis</name>
    <dbReference type="NCBI Taxonomy" id="610337"/>
    <lineage>
        <taxon>Eukaryota</taxon>
        <taxon>Fungi</taxon>
        <taxon>Dikarya</taxon>
        <taxon>Basidiomycota</taxon>
        <taxon>Agaricomycotina</taxon>
        <taxon>Tremellomycetes</taxon>
        <taxon>Filobasidiales</taxon>
        <taxon>Filobasidiaceae</taxon>
        <taxon>Naganishia</taxon>
    </lineage>
</organism>
<reference evidence="1" key="1">
    <citation type="submission" date="2023-04" db="EMBL/GenBank/DDBJ databases">
        <title>Draft Genome sequencing of Naganishia species isolated from polar environments using Oxford Nanopore Technology.</title>
        <authorList>
            <person name="Leo P."/>
            <person name="Venkateswaran K."/>
        </authorList>
    </citation>
    <scope>NUCLEOTIDE SEQUENCE</scope>
    <source>
        <strain evidence="1">MNA-CCFEE 5261</strain>
    </source>
</reference>
<gene>
    <name evidence="1" type="ORF">QFC19_007030</name>
</gene>
<proteinExistence type="predicted"/>
<sequence length="621" mass="69221">MSNSLFKSKQMKSRRNLKSLNISAPMLADVRESAPVSNTKASTKTFPSVILVAKYSFTAELDAELSVKKSDFVKLLNRPRNGWLFVQYLDSYQARGLIPASYVDIEVNDNKNPISMEWLNEMEPQNYGTKGEKNKSNSDQITEKSDKITKEKSGEISSKSDHSTKEISGEISQISQSSSHNLFSFGVSETLEPSTPALAPSSTFQAPATPKSITISNVLQSSVGGVWYRVDVRMSDQSMVYVAKRYQDFYNLHVALLQTTKAISSLPRLPQPIRTNMIGVMSKPRTDRVYLESLLVRCNELNYYVNQLIKTTSVNGMEIYNWIMTTSDPRLIFVNEAAVNMFSEDINKKLYPNSTNVMAVLLPKLNNVATFSPTTTTNQTTNSTSLNSLSSLLDTYEADHPEQSDPNHSESEPDSHINSDFVEPPDSSQDSENSTWELNSAGNSTADTSADESNCEKTAKPQPNVANIDTRVRHPSSSSAESIFSAIHKSAPSTPTFNYYTDQVSPSTPVEFHEELPVEKPRTQSASGPAAGDLIKIKVSLNNAQGDIVALRIKRTNLMSVVYLKKLLSHKIYKDFNLIHHYKLVAEGEKDMDDEALLDYMKLQSKVHLTLRRVRQSSTTK</sequence>
<comment type="caution">
    <text evidence="1">The sequence shown here is derived from an EMBL/GenBank/DDBJ whole genome shotgun (WGS) entry which is preliminary data.</text>
</comment>
<dbReference type="EMBL" id="JASBWR010000090">
    <property type="protein sequence ID" value="KAJ9096931.1"/>
    <property type="molecule type" value="Genomic_DNA"/>
</dbReference>
<evidence type="ECO:0000313" key="1">
    <source>
        <dbReference type="EMBL" id="KAJ9096931.1"/>
    </source>
</evidence>
<evidence type="ECO:0000313" key="2">
    <source>
        <dbReference type="Proteomes" id="UP001241377"/>
    </source>
</evidence>
<dbReference type="Proteomes" id="UP001241377">
    <property type="component" value="Unassembled WGS sequence"/>
</dbReference>
<protein>
    <submittedName>
        <fullName evidence="1">Uncharacterized protein</fullName>
    </submittedName>
</protein>
<keyword evidence="2" id="KW-1185">Reference proteome</keyword>
<name>A0ACC2VDJ7_9TREE</name>